<reference evidence="4" key="1">
    <citation type="submission" date="2022-07" db="EMBL/GenBank/DDBJ databases">
        <title>Genome analysis of Parmales, a sister group of diatoms, reveals the evolutionary specialization of diatoms from phago-mixotrophs to photoautotrophs.</title>
        <authorList>
            <person name="Ban H."/>
            <person name="Sato S."/>
            <person name="Yoshikawa S."/>
            <person name="Kazumasa Y."/>
            <person name="Nakamura Y."/>
            <person name="Ichinomiya M."/>
            <person name="Saitoh K."/>
            <person name="Sato N."/>
            <person name="Blanc-Mathieu R."/>
            <person name="Endo H."/>
            <person name="Kuwata A."/>
            <person name="Ogata H."/>
        </authorList>
    </citation>
    <scope>NUCLEOTIDE SEQUENCE</scope>
</reference>
<evidence type="ECO:0000256" key="2">
    <source>
        <dbReference type="ARBA" id="ARBA00022803"/>
    </source>
</evidence>
<dbReference type="PIRSF" id="PIRSF000422">
    <property type="entry name" value="N-terminal-AcTrfase-A_aux_su"/>
    <property type="match status" value="1"/>
</dbReference>
<dbReference type="PANTHER" id="PTHR22767:SF2">
    <property type="entry name" value="N(ALPHA)-ACETYLTRANSFERASE 15_16, ISOFORM A"/>
    <property type="match status" value="1"/>
</dbReference>
<dbReference type="PANTHER" id="PTHR22767">
    <property type="entry name" value="N-TERMINAL ACETYLTRANSFERASE-RELATED"/>
    <property type="match status" value="1"/>
</dbReference>
<organism evidence="4 5">
    <name type="scientific">Triparma retinervis</name>
    <dbReference type="NCBI Taxonomy" id="2557542"/>
    <lineage>
        <taxon>Eukaryota</taxon>
        <taxon>Sar</taxon>
        <taxon>Stramenopiles</taxon>
        <taxon>Ochrophyta</taxon>
        <taxon>Bolidophyceae</taxon>
        <taxon>Parmales</taxon>
        <taxon>Triparmaceae</taxon>
        <taxon>Triparma</taxon>
    </lineage>
</organism>
<feature type="repeat" description="TPR" evidence="3">
    <location>
        <begin position="79"/>
        <end position="112"/>
    </location>
</feature>
<protein>
    <submittedName>
        <fullName evidence="4">Uncharacterized protein</fullName>
    </submittedName>
</protein>
<evidence type="ECO:0000313" key="5">
    <source>
        <dbReference type="Proteomes" id="UP001165082"/>
    </source>
</evidence>
<dbReference type="Gene3D" id="1.25.40.1010">
    <property type="match status" value="1"/>
</dbReference>
<dbReference type="Proteomes" id="UP001165082">
    <property type="component" value="Unassembled WGS sequence"/>
</dbReference>
<accession>A0A9W7ABG2</accession>
<keyword evidence="1" id="KW-0677">Repeat</keyword>
<comment type="caution">
    <text evidence="4">The sequence shown here is derived from an EMBL/GenBank/DDBJ whole genome shotgun (WGS) entry which is preliminary data.</text>
</comment>
<dbReference type="InterPro" id="IPR019734">
    <property type="entry name" value="TPR_rpt"/>
</dbReference>
<evidence type="ECO:0000256" key="1">
    <source>
        <dbReference type="ARBA" id="ARBA00022737"/>
    </source>
</evidence>
<gene>
    <name evidence="4" type="ORF">TrRE_jg11195</name>
</gene>
<dbReference type="OrthoDB" id="10263032at2759"/>
<keyword evidence="5" id="KW-1185">Reference proteome</keyword>
<evidence type="ECO:0000256" key="3">
    <source>
        <dbReference type="PROSITE-ProRule" id="PRU00339"/>
    </source>
</evidence>
<dbReference type="InterPro" id="IPR013105">
    <property type="entry name" value="TPR_2"/>
</dbReference>
<dbReference type="InterPro" id="IPR011990">
    <property type="entry name" value="TPR-like_helical_dom_sf"/>
</dbReference>
<dbReference type="Pfam" id="PF07719">
    <property type="entry name" value="TPR_2"/>
    <property type="match status" value="1"/>
</dbReference>
<dbReference type="SMART" id="SM00028">
    <property type="entry name" value="TPR"/>
    <property type="match status" value="3"/>
</dbReference>
<dbReference type="Gene3D" id="1.25.40.1040">
    <property type="match status" value="1"/>
</dbReference>
<proteinExistence type="predicted"/>
<feature type="non-terminal residue" evidence="4">
    <location>
        <position position="618"/>
    </location>
</feature>
<dbReference type="PROSITE" id="PS50005">
    <property type="entry name" value="TPR"/>
    <property type="match status" value="1"/>
</dbReference>
<dbReference type="AlphaFoldDB" id="A0A9W7ABG2"/>
<sequence length="618" mass="69291">MPKNQELAKRERSMFSDLMRFYETKQYKKGMKAADTILKKSPAHGETLCMRGLILNCMGKADEAIENVKKGLRENMASHVCWHVYGLVHRSNKNYPEAAKCYKQALRIDPNNMQILRDLSLLQIQTRDYKGFSETRHALLDNKPSARFNWIAFAMGKHLAGDTKSAIAAIDSFLAQVKDKSIDAGDTAREADFAVSEMQMYKNQILMETSSPLALPHLMSIKDVVLDAGSWLHSKGTIELRSGSHASAASTFSAMLERGMTEDYRVHAGYQAAKLSLEGERLAEALEMRGMDTPANKGGLTEEERELLKKRYTEELKTKYGRSHAVNRILMTVLRGDEKEEAMSEYVKRALTKGVPSLGSDLLSMVQGEGGTRIVSPKGMATNETYKVIDKVVGGFARTLSGQGAVWAKYVKVQMMEALGEYEGALSLLEECISGVEDEREGVDLHERKGRILKLMGDLEGACEVLDKARQVDLADRYINNKTTKYLLRAGKVEQAEKTIGLFTRHETNAVNNLFEMQCSWFELEYARAMQESGSIGRALKKFSAVDRHFSDFAEDQFDFHNYCVRKTTLRSYISILRLEDHIWDHDFWARACKGIVDCYLWALENPDLVGGGGGGGG</sequence>
<keyword evidence="2 3" id="KW-0802">TPR repeat</keyword>
<name>A0A9W7ABG2_9STRA</name>
<evidence type="ECO:0000313" key="4">
    <source>
        <dbReference type="EMBL" id="GMH64765.1"/>
    </source>
</evidence>
<dbReference type="GO" id="GO:0005737">
    <property type="term" value="C:cytoplasm"/>
    <property type="evidence" value="ECO:0007669"/>
    <property type="project" value="UniProtKB-ARBA"/>
</dbReference>
<dbReference type="InterPro" id="IPR021183">
    <property type="entry name" value="NatA_aux_su"/>
</dbReference>
<dbReference type="SUPFAM" id="SSF48452">
    <property type="entry name" value="TPR-like"/>
    <property type="match status" value="2"/>
</dbReference>
<dbReference type="Pfam" id="PF12569">
    <property type="entry name" value="NatA_aux_su"/>
    <property type="match status" value="1"/>
</dbReference>
<dbReference type="EMBL" id="BRXZ01001186">
    <property type="protein sequence ID" value="GMH64765.1"/>
    <property type="molecule type" value="Genomic_DNA"/>
</dbReference>